<dbReference type="EMBL" id="CP023344">
    <property type="protein sequence ID" value="ATC63292.1"/>
    <property type="molecule type" value="Genomic_DNA"/>
</dbReference>
<evidence type="ECO:0000256" key="2">
    <source>
        <dbReference type="ARBA" id="ARBA00023136"/>
    </source>
</evidence>
<dbReference type="SUPFAM" id="SSF56935">
    <property type="entry name" value="Porins"/>
    <property type="match status" value="1"/>
</dbReference>
<reference evidence="7 8" key="1">
    <citation type="submission" date="2017-09" db="EMBL/GenBank/DDBJ databases">
        <title>Complete genome sequence of Verrucomicrobial strain HZ-65, isolated from freshwater.</title>
        <authorList>
            <person name="Choi A."/>
        </authorList>
    </citation>
    <scope>NUCLEOTIDE SEQUENCE [LARGE SCALE GENOMIC DNA]</scope>
    <source>
        <strain evidence="7 8">HZ-65</strain>
    </source>
</reference>
<dbReference type="RefSeq" id="WP_096054924.1">
    <property type="nucleotide sequence ID" value="NZ_CP023344.1"/>
</dbReference>
<dbReference type="Proteomes" id="UP000217265">
    <property type="component" value="Chromosome"/>
</dbReference>
<gene>
    <name evidence="7" type="ORF">CMV30_04595</name>
</gene>
<accession>A0A290QHF1</accession>
<proteinExistence type="inferred from homology"/>
<dbReference type="Gene3D" id="2.60.40.1120">
    <property type="entry name" value="Carboxypeptidase-like, regulatory domain"/>
    <property type="match status" value="1"/>
</dbReference>
<evidence type="ECO:0000259" key="5">
    <source>
        <dbReference type="Pfam" id="PF00593"/>
    </source>
</evidence>
<comment type="similarity">
    <text evidence="4">Belongs to the TonB-dependent receptor family.</text>
</comment>
<dbReference type="Gene3D" id="2.170.130.10">
    <property type="entry name" value="TonB-dependent receptor, plug domain"/>
    <property type="match status" value="1"/>
</dbReference>
<dbReference type="Pfam" id="PF00593">
    <property type="entry name" value="TonB_dep_Rec_b-barrel"/>
    <property type="match status" value="1"/>
</dbReference>
<organism evidence="7 8">
    <name type="scientific">Nibricoccus aquaticus</name>
    <dbReference type="NCBI Taxonomy" id="2576891"/>
    <lineage>
        <taxon>Bacteria</taxon>
        <taxon>Pseudomonadati</taxon>
        <taxon>Verrucomicrobiota</taxon>
        <taxon>Opitutia</taxon>
        <taxon>Opitutales</taxon>
        <taxon>Opitutaceae</taxon>
        <taxon>Nibricoccus</taxon>
    </lineage>
</organism>
<dbReference type="SUPFAM" id="SSF49452">
    <property type="entry name" value="Starch-binding domain-like"/>
    <property type="match status" value="1"/>
</dbReference>
<dbReference type="InterPro" id="IPR013784">
    <property type="entry name" value="Carb-bd-like_fold"/>
</dbReference>
<dbReference type="Pfam" id="PF07715">
    <property type="entry name" value="Plug"/>
    <property type="match status" value="1"/>
</dbReference>
<dbReference type="KEGG" id="vbh:CMV30_04595"/>
<dbReference type="OrthoDB" id="175029at2"/>
<keyword evidence="8" id="KW-1185">Reference proteome</keyword>
<comment type="subcellular location">
    <subcellularLocation>
        <location evidence="1 4">Cell outer membrane</location>
    </subcellularLocation>
</comment>
<dbReference type="PANTHER" id="PTHR40980:SF4">
    <property type="entry name" value="TONB-DEPENDENT RECEPTOR-LIKE BETA-BARREL DOMAIN-CONTAINING PROTEIN"/>
    <property type="match status" value="1"/>
</dbReference>
<dbReference type="InterPro" id="IPR000531">
    <property type="entry name" value="Beta-barrel_TonB"/>
</dbReference>
<evidence type="ECO:0000313" key="8">
    <source>
        <dbReference type="Proteomes" id="UP000217265"/>
    </source>
</evidence>
<dbReference type="InterPro" id="IPR036942">
    <property type="entry name" value="Beta-barrel_TonB_sf"/>
</dbReference>
<evidence type="ECO:0000256" key="3">
    <source>
        <dbReference type="ARBA" id="ARBA00023237"/>
    </source>
</evidence>
<keyword evidence="3" id="KW-0998">Cell outer membrane</keyword>
<dbReference type="NCBIfam" id="TIGR01782">
    <property type="entry name" value="TonB-Xanth-Caul"/>
    <property type="match status" value="1"/>
</dbReference>
<dbReference type="InterPro" id="IPR010104">
    <property type="entry name" value="TonB_rcpt_bac"/>
</dbReference>
<dbReference type="InterPro" id="IPR012910">
    <property type="entry name" value="Plug_dom"/>
</dbReference>
<sequence length="1055" mass="117202">MNTTPKDTLLSVAHRSRLRSAVPVLPLACALLGGILPTSSALAQSTEARQGSGVITGRISNGGTGQYLQNAVIVVDGTGLQARTSTDGYFRISGLTPGTYKVTATYTGLNAETRTVVISEGKDEMVDFDLSSEIYMLGEFIVSSEREGSARAIQEKRESMSMKNIVAADSFGNVVDGNIGELMKNLPGITVDYAGGEDAAAMRFRGMDPSLASITMDGNSIATSPGGDSRSFSLTDFAIQNIETIEVNLAPTPEQPANSMGGSINFKTKSAFNQKGRRIRLDANLSLNSAELEFQKTPGGARTPDRKLMPGFTLSYTEAFGRERPIGVSLVASFSQRFRFNNSYSLPGGYAYNASDLAANGGLATPEMQGTIPSVLWTERAQANERRYIALNLDYKLSDSTSLFLYNSLTQDRGLGDYGHTVRVTSGIQPVGASFDKMLSPTGASFGMSTSVSNNNTRGFSVNPGVKHRFGDLQITYDAYLSRSEYKPDHDRNYSVGYGLNGLGLTIDGISGNATGVLTQTSGVDYKNIANYRSLSMYQDYTYGTDEQRGAKIDGKKPFSFWGVPVELQLGARYNEQTRDLHRFYRKWDLTGNSSSSAFGTAAEPNLQQFADPYFGDQWNFDVPVPNWISPYLVHDYYTTQPGMFYNNYIEGVLSNDRSLFIQGSYSRERYGDRDSKEQIYATYGMATAKLRPNLVLMAGVRYEFTKLTATGIRYDSTSNIFQTGRRFDTVTVGSPYYGITDQQYLANLLFEPVTGRKSYDKVFPNVQVRYEPLKNLVARAAYTTNMGRPDFGAVMPGDNVYDHINLVRRNNTKLMPQEGTNYDFNLEYYLPRSGVLSVTFFRQDIEKYIYSVIYSETRPNSVSGLDEPWTIETRENAGKGKNEGVEFEYRQKLGFITHYLRDLEFRAVFSAADPEAQFLRRTGTPIYQDNPTQAEVDAYMNSPMEWTKIPLANVVEKSANVRLTYNGRRFSGSVAAFWRDEFARTLNLGTLAHTYQAADLRVDLNLTYKMSSHWNAYFDWRNVTDEADERSIFSRTGGYYTSGMVMNVGIKANF</sequence>
<name>A0A290QHF1_9BACT</name>
<dbReference type="AlphaFoldDB" id="A0A290QHF1"/>
<dbReference type="GO" id="GO:0030246">
    <property type="term" value="F:carbohydrate binding"/>
    <property type="evidence" value="ECO:0007669"/>
    <property type="project" value="InterPro"/>
</dbReference>
<feature type="domain" description="TonB-dependent receptor plug" evidence="6">
    <location>
        <begin position="156"/>
        <end position="262"/>
    </location>
</feature>
<dbReference type="PANTHER" id="PTHR40980">
    <property type="entry name" value="PLUG DOMAIN-CONTAINING PROTEIN"/>
    <property type="match status" value="1"/>
</dbReference>
<dbReference type="InterPro" id="IPR037066">
    <property type="entry name" value="Plug_dom_sf"/>
</dbReference>
<evidence type="ECO:0000259" key="6">
    <source>
        <dbReference type="Pfam" id="PF07715"/>
    </source>
</evidence>
<evidence type="ECO:0000256" key="4">
    <source>
        <dbReference type="RuleBase" id="RU003357"/>
    </source>
</evidence>
<protein>
    <recommendedName>
        <fullName evidence="9">TonB-dependent receptor</fullName>
    </recommendedName>
</protein>
<keyword evidence="4" id="KW-0798">TonB box</keyword>
<evidence type="ECO:0000256" key="1">
    <source>
        <dbReference type="ARBA" id="ARBA00004442"/>
    </source>
</evidence>
<keyword evidence="2 4" id="KW-0472">Membrane</keyword>
<evidence type="ECO:0000313" key="7">
    <source>
        <dbReference type="EMBL" id="ATC63292.1"/>
    </source>
</evidence>
<dbReference type="GO" id="GO:0009279">
    <property type="term" value="C:cell outer membrane"/>
    <property type="evidence" value="ECO:0007669"/>
    <property type="project" value="UniProtKB-SubCell"/>
</dbReference>
<evidence type="ECO:0008006" key="9">
    <source>
        <dbReference type="Google" id="ProtNLM"/>
    </source>
</evidence>
<dbReference type="Gene3D" id="2.40.170.20">
    <property type="entry name" value="TonB-dependent receptor, beta-barrel domain"/>
    <property type="match status" value="1"/>
</dbReference>
<feature type="domain" description="TonB-dependent receptor-like beta-barrel" evidence="5">
    <location>
        <begin position="515"/>
        <end position="1024"/>
    </location>
</feature>
<dbReference type="Pfam" id="PF13620">
    <property type="entry name" value="CarboxypepD_reg"/>
    <property type="match status" value="1"/>
</dbReference>